<keyword evidence="1" id="KW-0472">Membrane</keyword>
<sequence length="88" mass="9693">MVYITIMSVCLVLPMTVRQFCVSFVGRCATMIDAKLLLEIHRWISASSVIVFALTTLIAMTMVSKAMGGQIYPDIAIMLESPAQTCVF</sequence>
<proteinExistence type="predicted"/>
<keyword evidence="1" id="KW-0812">Transmembrane</keyword>
<evidence type="ECO:0000313" key="4">
    <source>
        <dbReference type="WBParaSite" id="TCNE_0001820201-mRNA-1"/>
    </source>
</evidence>
<dbReference type="EMBL" id="UYWY01025238">
    <property type="protein sequence ID" value="VDM49519.1"/>
    <property type="molecule type" value="Genomic_DNA"/>
</dbReference>
<evidence type="ECO:0000256" key="1">
    <source>
        <dbReference type="SAM" id="Phobius"/>
    </source>
</evidence>
<reference evidence="2 3" key="2">
    <citation type="submission" date="2018-11" db="EMBL/GenBank/DDBJ databases">
        <authorList>
            <consortium name="Pathogen Informatics"/>
        </authorList>
    </citation>
    <scope>NUCLEOTIDE SEQUENCE [LARGE SCALE GENOMIC DNA]</scope>
</reference>
<protein>
    <submittedName>
        <fullName evidence="4">Col_cuticle_N domain-containing protein</fullName>
    </submittedName>
</protein>
<evidence type="ECO:0000313" key="2">
    <source>
        <dbReference type="EMBL" id="VDM49519.1"/>
    </source>
</evidence>
<reference evidence="4" key="1">
    <citation type="submission" date="2016-06" db="UniProtKB">
        <authorList>
            <consortium name="WormBaseParasite"/>
        </authorList>
    </citation>
    <scope>IDENTIFICATION</scope>
</reference>
<dbReference type="WBParaSite" id="TCNE_0001820201-mRNA-1">
    <property type="protein sequence ID" value="TCNE_0001820201-mRNA-1"/>
    <property type="gene ID" value="TCNE_0001820201"/>
</dbReference>
<gene>
    <name evidence="2" type="ORF">TCNE_LOCUS18198</name>
</gene>
<dbReference type="AlphaFoldDB" id="A0A183VBS8"/>
<feature type="transmembrane region" description="Helical" evidence="1">
    <location>
        <begin position="43"/>
        <end position="63"/>
    </location>
</feature>
<organism evidence="3 4">
    <name type="scientific">Toxocara canis</name>
    <name type="common">Canine roundworm</name>
    <dbReference type="NCBI Taxonomy" id="6265"/>
    <lineage>
        <taxon>Eukaryota</taxon>
        <taxon>Metazoa</taxon>
        <taxon>Ecdysozoa</taxon>
        <taxon>Nematoda</taxon>
        <taxon>Chromadorea</taxon>
        <taxon>Rhabditida</taxon>
        <taxon>Spirurina</taxon>
        <taxon>Ascaridomorpha</taxon>
        <taxon>Ascaridoidea</taxon>
        <taxon>Toxocaridae</taxon>
        <taxon>Toxocara</taxon>
    </lineage>
</organism>
<keyword evidence="3" id="KW-1185">Reference proteome</keyword>
<accession>A0A183VBS8</accession>
<name>A0A183VBS8_TOXCA</name>
<dbReference type="Proteomes" id="UP000050794">
    <property type="component" value="Unassembled WGS sequence"/>
</dbReference>
<evidence type="ECO:0000313" key="3">
    <source>
        <dbReference type="Proteomes" id="UP000050794"/>
    </source>
</evidence>
<keyword evidence="1" id="KW-1133">Transmembrane helix</keyword>